<name>W0RKR9_9BACT</name>
<feature type="region of interest" description="Disordered" evidence="1">
    <location>
        <begin position="193"/>
        <end position="213"/>
    </location>
</feature>
<evidence type="ECO:0000313" key="2">
    <source>
        <dbReference type="EMBL" id="AHG90920.1"/>
    </source>
</evidence>
<evidence type="ECO:0000256" key="1">
    <source>
        <dbReference type="SAM" id="MobiDB-lite"/>
    </source>
</evidence>
<feature type="compositionally biased region" description="Polar residues" evidence="1">
    <location>
        <begin position="193"/>
        <end position="207"/>
    </location>
</feature>
<dbReference type="RefSeq" id="WP_025412382.1">
    <property type="nucleotide sequence ID" value="NZ_CP007128.1"/>
</dbReference>
<organism evidence="2 3">
    <name type="scientific">Gemmatirosa kalamazoonensis</name>
    <dbReference type="NCBI Taxonomy" id="861299"/>
    <lineage>
        <taxon>Bacteria</taxon>
        <taxon>Pseudomonadati</taxon>
        <taxon>Gemmatimonadota</taxon>
        <taxon>Gemmatimonadia</taxon>
        <taxon>Gemmatimonadales</taxon>
        <taxon>Gemmatimonadaceae</taxon>
        <taxon>Gemmatirosa</taxon>
    </lineage>
</organism>
<dbReference type="EMBL" id="CP007128">
    <property type="protein sequence ID" value="AHG90920.1"/>
    <property type="molecule type" value="Genomic_DNA"/>
</dbReference>
<reference evidence="2 3" key="1">
    <citation type="journal article" date="2014" name="Genome Announc.">
        <title>Genome Sequence and Methylome of Soil Bacterium Gemmatirosa kalamazoonensis KBS708T, a Member of the Rarely Cultivated Gemmatimonadetes Phylum.</title>
        <authorList>
            <person name="Debruyn J.M."/>
            <person name="Radosevich M."/>
            <person name="Wommack K.E."/>
            <person name="Polson S.W."/>
            <person name="Hauser L.J."/>
            <person name="Fawaz M.N."/>
            <person name="Korlach J."/>
            <person name="Tsai Y.C."/>
        </authorList>
    </citation>
    <scope>NUCLEOTIDE SEQUENCE [LARGE SCALE GENOMIC DNA]</scope>
    <source>
        <strain evidence="2 3">KBS708</strain>
    </source>
</reference>
<keyword evidence="3" id="KW-1185">Reference proteome</keyword>
<accession>W0RKR9</accession>
<sequence length="334" mass="36412">MGRRRDPPHSAPPRSAPPHRGIRRALLVGIACLVAIPLPAQDELTGDPIDYGFGSSRVCCIDVAGVNLLKYLERVGRITPPSAKPYGEQQENFHKIWDPDFKSPGRTSAQDFQKAMQTSLDSRGYTANVKLFSRRQLDYATLVQEWKNQELIVLFLASGPEMIGHAVFLWGLELDLTKPPRISIVDPNIQPNTGFTDQAGNSPTTVNGKPYTGGTASQANLSIGTDPKTKLPVWKFTIDQPKIVYGFADGSTETFDAKRFDYQIVGFASVSDVCKKKEPDKSPGTKSVDTSPDPACSVFPGVPEPAPGPLVAGGVAVMAMLASRRRRRIRLDHA</sequence>
<evidence type="ECO:0000313" key="3">
    <source>
        <dbReference type="Proteomes" id="UP000019151"/>
    </source>
</evidence>
<dbReference type="HOGENOM" id="CLU_830946_0_0_0"/>
<gene>
    <name evidence="2" type="ORF">J421_3383</name>
</gene>
<feature type="region of interest" description="Disordered" evidence="1">
    <location>
        <begin position="275"/>
        <end position="294"/>
    </location>
</feature>
<protein>
    <submittedName>
        <fullName evidence="2">Uncharacterized protein</fullName>
    </submittedName>
</protein>
<dbReference type="Proteomes" id="UP000019151">
    <property type="component" value="Chromosome"/>
</dbReference>
<proteinExistence type="predicted"/>
<dbReference type="InParanoid" id="W0RKR9"/>
<dbReference type="AlphaFoldDB" id="W0RKR9"/>
<dbReference type="KEGG" id="gba:J421_3383"/>